<dbReference type="GeneID" id="94193662"/>
<feature type="region of interest" description="Disordered" evidence="2">
    <location>
        <begin position="686"/>
        <end position="738"/>
    </location>
</feature>
<dbReference type="AlphaFoldDB" id="A0AAV4LQQ7"/>
<accession>A0AAV4LQQ7</accession>
<feature type="coiled-coil region" evidence="1">
    <location>
        <begin position="296"/>
        <end position="323"/>
    </location>
</feature>
<keyword evidence="4" id="KW-1185">Reference proteome</keyword>
<name>A0AAV4LQQ7_BABCB</name>
<evidence type="ECO:0008006" key="5">
    <source>
        <dbReference type="Google" id="ProtNLM"/>
    </source>
</evidence>
<feature type="coiled-coil region" evidence="1">
    <location>
        <begin position="214"/>
        <end position="262"/>
    </location>
</feature>
<protein>
    <recommendedName>
        <fullName evidence="5">PH domain-containing protein</fullName>
    </recommendedName>
</protein>
<organism evidence="3 4">
    <name type="scientific">Babesia caballi</name>
    <dbReference type="NCBI Taxonomy" id="5871"/>
    <lineage>
        <taxon>Eukaryota</taxon>
        <taxon>Sar</taxon>
        <taxon>Alveolata</taxon>
        <taxon>Apicomplexa</taxon>
        <taxon>Aconoidasida</taxon>
        <taxon>Piroplasmida</taxon>
        <taxon>Babesiidae</taxon>
        <taxon>Babesia</taxon>
    </lineage>
</organism>
<comment type="caution">
    <text evidence="3">The sequence shown here is derived from an EMBL/GenBank/DDBJ whole genome shotgun (WGS) entry which is preliminary data.</text>
</comment>
<gene>
    <name evidence="3" type="ORF">BcabD6B2_16160</name>
</gene>
<dbReference type="Proteomes" id="UP001497744">
    <property type="component" value="Unassembled WGS sequence"/>
</dbReference>
<proteinExistence type="predicted"/>
<feature type="region of interest" description="Disordered" evidence="2">
    <location>
        <begin position="104"/>
        <end position="130"/>
    </location>
</feature>
<dbReference type="RefSeq" id="XP_067714250.1">
    <property type="nucleotide sequence ID" value="XM_067858149.1"/>
</dbReference>
<reference evidence="3 4" key="1">
    <citation type="submission" date="2021-06" db="EMBL/GenBank/DDBJ databases">
        <title>Genome sequence of Babesia caballi.</title>
        <authorList>
            <person name="Yamagishi J."/>
            <person name="Kidaka T."/>
            <person name="Ochi A."/>
        </authorList>
    </citation>
    <scope>NUCLEOTIDE SEQUENCE [LARGE SCALE GENOMIC DNA]</scope>
    <source>
        <strain evidence="3">USDA-D6B2</strain>
    </source>
</reference>
<dbReference type="EMBL" id="BPLF01000001">
    <property type="protein sequence ID" value="GIX62181.1"/>
    <property type="molecule type" value="Genomic_DNA"/>
</dbReference>
<evidence type="ECO:0000256" key="2">
    <source>
        <dbReference type="SAM" id="MobiDB-lite"/>
    </source>
</evidence>
<evidence type="ECO:0000313" key="4">
    <source>
        <dbReference type="Proteomes" id="UP001497744"/>
    </source>
</evidence>
<evidence type="ECO:0000256" key="1">
    <source>
        <dbReference type="SAM" id="Coils"/>
    </source>
</evidence>
<feature type="coiled-coil region" evidence="1">
    <location>
        <begin position="133"/>
        <end position="185"/>
    </location>
</feature>
<feature type="compositionally biased region" description="Basic and acidic residues" evidence="2">
    <location>
        <begin position="719"/>
        <end position="729"/>
    </location>
</feature>
<evidence type="ECO:0000313" key="3">
    <source>
        <dbReference type="EMBL" id="GIX62181.1"/>
    </source>
</evidence>
<feature type="compositionally biased region" description="Polar residues" evidence="2">
    <location>
        <begin position="112"/>
        <end position="124"/>
    </location>
</feature>
<sequence length="1122" mass="126475">MYTPNTNRSFGEAAESVIMAADLENRGCQLVSPARSAESDTDHISALNKLKTLLDTPAGCVPSGERVPEPVKAAADFSTPDFASKTHDRQADPDHLPRHVQRFKGVQDPSPAGSNISDMSQASAKSRDRTKVLQHAEAVIEYQRERINALEAAIAKFNAALTETNNMYQQELQRQIDDNLALRNEMQKVVTEFEVLSKRYQLDLGEADSLKQKVNFFSHDLAKKDQELAELRERTRQLPLDNEELKAKNRMLSEEVERLGRELRGVNLLEAKRSAQPPSASVAGTTQACAAQHERLKASSKCIAQLENDLQAYKRLTESMSMDIKRLNYQLAKQTSAAKPNNYLASAQRQMLQFRSLFVQLAKQAREQQPAPPQVTVDEDLHNRSLYAVQNVKASAELHEMCDKLLEATRNIYRHPRDGGLYNTVVRYTCGATDEDLHLQVLESILVLSRDEEEQLVELARIPLNAVLGVKKAMETNEFHIHTNDPAIHVLRTGQRDAFNRLYYALQYAGFITEDVRFSIFSQVDFSYLPSNFSWPSNAVVVLAAESSYKGRFPESIAAVRRTMGEIYVITDPAERLMTIDENVNALVVLGPQMSSVPLTVPCDRVLAVRLCDSAHVDCDDFEHVDAPIATLANGASTAPYFISSSHTFAFVFQSTRVLFVKGFDSDNEKRLLALMRKGRYLKAAEPREEHLPELDTPVTPPQSHAPVGAHSDTPPADVRAREAAREPTETPPADSKSTKVYEFIGDDLYLYRDQDENVVLEVADGTYRVNEASREVAVSSGASGIYVLSFPSIDAMRDFVRDLELHGFKQHQEAEESRQQVCIVMAGCLQLFHDTNEAPIATFNNHDTTISINESRYEISISSTGDDKLAMKLDCINSAELRRWKFALGFAGFIKTSMKARPGDALKKYIFPIKIFDDKQAVERRAFQVDANSIRLFVNPTVRDPMLTFPKSDVSLELVDSERRLRLYVNRYSKMEERFDFLLSMLRDYQTLKTALQQHGYSLDAPRGKSPKLHFVLAKQGLIAIHRSKYDTDPQLLLDRKHYAAEVSHMNVKFVSKSDSSKVIAMRFKADFNFRRWVMALKVAGYLPLTSEKVPILYMPTIVYSHICPEIPTLLKGHLKR</sequence>
<keyword evidence="1" id="KW-0175">Coiled coil</keyword>